<protein>
    <submittedName>
        <fullName evidence="1">Uncharacterized protein</fullName>
    </submittedName>
</protein>
<comment type="caution">
    <text evidence="1">The sequence shown here is derived from an EMBL/GenBank/DDBJ whole genome shotgun (WGS) entry which is preliminary data.</text>
</comment>
<keyword evidence="2" id="KW-1185">Reference proteome</keyword>
<sequence length="115" mass="13406">MMFLDVEIIEASEKVLDDITMKEATSFEDIDPRVTGAEPEILSVEELKSFLVDPSNPTKKLQVRKDFPEKPNEALKKFFYHNIDVFAWKHEDMVGIDLTVNFHRLNVDPKFLSHR</sequence>
<dbReference type="Proteomes" id="UP001604336">
    <property type="component" value="Unassembled WGS sequence"/>
</dbReference>
<reference evidence="2" key="1">
    <citation type="submission" date="2024-07" db="EMBL/GenBank/DDBJ databases">
        <title>Two chromosome-level genome assemblies of Korean endemic species Abeliophyllum distichum and Forsythia ovata (Oleaceae).</title>
        <authorList>
            <person name="Jang H."/>
        </authorList>
    </citation>
    <scope>NUCLEOTIDE SEQUENCE [LARGE SCALE GENOMIC DNA]</scope>
</reference>
<dbReference type="EMBL" id="JBFOLK010000011">
    <property type="protein sequence ID" value="KAL2474493.1"/>
    <property type="molecule type" value="Genomic_DNA"/>
</dbReference>
<name>A0ABD1QEB0_9LAMI</name>
<proteinExistence type="predicted"/>
<accession>A0ABD1QEB0</accession>
<organism evidence="1 2">
    <name type="scientific">Abeliophyllum distichum</name>
    <dbReference type="NCBI Taxonomy" id="126358"/>
    <lineage>
        <taxon>Eukaryota</taxon>
        <taxon>Viridiplantae</taxon>
        <taxon>Streptophyta</taxon>
        <taxon>Embryophyta</taxon>
        <taxon>Tracheophyta</taxon>
        <taxon>Spermatophyta</taxon>
        <taxon>Magnoliopsida</taxon>
        <taxon>eudicotyledons</taxon>
        <taxon>Gunneridae</taxon>
        <taxon>Pentapetalae</taxon>
        <taxon>asterids</taxon>
        <taxon>lamiids</taxon>
        <taxon>Lamiales</taxon>
        <taxon>Oleaceae</taxon>
        <taxon>Forsythieae</taxon>
        <taxon>Abeliophyllum</taxon>
    </lineage>
</organism>
<evidence type="ECO:0000313" key="1">
    <source>
        <dbReference type="EMBL" id="KAL2474493.1"/>
    </source>
</evidence>
<evidence type="ECO:0000313" key="2">
    <source>
        <dbReference type="Proteomes" id="UP001604336"/>
    </source>
</evidence>
<dbReference type="AlphaFoldDB" id="A0ABD1QEB0"/>
<gene>
    <name evidence="1" type="ORF">Adt_35229</name>
</gene>